<comment type="caution">
    <text evidence="2">The sequence shown here is derived from an EMBL/GenBank/DDBJ whole genome shotgun (WGS) entry which is preliminary data.</text>
</comment>
<keyword evidence="3" id="KW-1185">Reference proteome</keyword>
<dbReference type="EMBL" id="AZGD01000106">
    <property type="protein sequence ID" value="KRM17413.1"/>
    <property type="molecule type" value="Genomic_DNA"/>
</dbReference>
<name>A0A0R1WJ12_9LACO</name>
<dbReference type="RefSeq" id="WP_025022852.1">
    <property type="nucleotide sequence ID" value="NZ_AZGD01000106.1"/>
</dbReference>
<keyword evidence="1" id="KW-1133">Transmembrane helix</keyword>
<evidence type="ECO:0000256" key="1">
    <source>
        <dbReference type="SAM" id="Phobius"/>
    </source>
</evidence>
<evidence type="ECO:0000313" key="3">
    <source>
        <dbReference type="Proteomes" id="UP000051054"/>
    </source>
</evidence>
<proteinExistence type="predicted"/>
<protein>
    <submittedName>
        <fullName evidence="2">Uncharacterized protein</fullName>
    </submittedName>
</protein>
<accession>A0A0R1WJ12</accession>
<sequence>MSKEEFKKQIIDNFDLLVESFITIAIIASFSIINQQIWMLNLDLNQLLLLIAVIALEAASYFIDSGRFIHYLISVIYFLVIVQSGIKPISLVIIFIAIEIAIMAQNKIVVE</sequence>
<feature type="transmembrane region" description="Helical" evidence="1">
    <location>
        <begin position="16"/>
        <end position="38"/>
    </location>
</feature>
<feature type="transmembrane region" description="Helical" evidence="1">
    <location>
        <begin position="44"/>
        <end position="63"/>
    </location>
</feature>
<evidence type="ECO:0000313" key="2">
    <source>
        <dbReference type="EMBL" id="KRM17413.1"/>
    </source>
</evidence>
<keyword evidence="1" id="KW-0472">Membrane</keyword>
<dbReference type="PATRIC" id="fig|1423755.3.peg.1250"/>
<organism evidence="2 3">
    <name type="scientific">Ligilactobacillus hayakitensis DSM 18933 = JCM 14209</name>
    <dbReference type="NCBI Taxonomy" id="1423755"/>
    <lineage>
        <taxon>Bacteria</taxon>
        <taxon>Bacillati</taxon>
        <taxon>Bacillota</taxon>
        <taxon>Bacilli</taxon>
        <taxon>Lactobacillales</taxon>
        <taxon>Lactobacillaceae</taxon>
        <taxon>Ligilactobacillus</taxon>
    </lineage>
</organism>
<reference evidence="2 3" key="1">
    <citation type="journal article" date="2015" name="Genome Announc.">
        <title>Expanding the biotechnology potential of lactobacilli through comparative genomics of 213 strains and associated genera.</title>
        <authorList>
            <person name="Sun Z."/>
            <person name="Harris H.M."/>
            <person name="McCann A."/>
            <person name="Guo C."/>
            <person name="Argimon S."/>
            <person name="Zhang W."/>
            <person name="Yang X."/>
            <person name="Jeffery I.B."/>
            <person name="Cooney J.C."/>
            <person name="Kagawa T.F."/>
            <person name="Liu W."/>
            <person name="Song Y."/>
            <person name="Salvetti E."/>
            <person name="Wrobel A."/>
            <person name="Rasinkangas P."/>
            <person name="Parkhill J."/>
            <person name="Rea M.C."/>
            <person name="O'Sullivan O."/>
            <person name="Ritari J."/>
            <person name="Douillard F.P."/>
            <person name="Paul Ross R."/>
            <person name="Yang R."/>
            <person name="Briner A.E."/>
            <person name="Felis G.E."/>
            <person name="de Vos W.M."/>
            <person name="Barrangou R."/>
            <person name="Klaenhammer T.R."/>
            <person name="Caufield P.W."/>
            <person name="Cui Y."/>
            <person name="Zhang H."/>
            <person name="O'Toole P.W."/>
        </authorList>
    </citation>
    <scope>NUCLEOTIDE SEQUENCE [LARGE SCALE GENOMIC DNA]</scope>
    <source>
        <strain evidence="2 3">DSM 18933</strain>
    </source>
</reference>
<dbReference type="Proteomes" id="UP000051054">
    <property type="component" value="Unassembled WGS sequence"/>
</dbReference>
<keyword evidence="1" id="KW-0812">Transmembrane</keyword>
<dbReference type="STRING" id="1423755.FC40_GL001185"/>
<gene>
    <name evidence="2" type="ORF">FC40_GL001185</name>
</gene>
<dbReference type="AlphaFoldDB" id="A0A0R1WJ12"/>